<keyword evidence="1" id="KW-0812">Transmembrane</keyword>
<dbReference type="AlphaFoldDB" id="R2VKW8"/>
<keyword evidence="1" id="KW-0472">Membrane</keyword>
<dbReference type="GeneID" id="301216334"/>
<reference evidence="2 4" key="1">
    <citation type="submission" date="2013-02" db="EMBL/GenBank/DDBJ databases">
        <title>The Genome Sequence of Enterococcus gilvus ATCC BAA-350.</title>
        <authorList>
            <consortium name="The Broad Institute Genome Sequencing Platform"/>
            <consortium name="The Broad Institute Genome Sequencing Center for Infectious Disease"/>
            <person name="Earl A.M."/>
            <person name="Gilmore M.S."/>
            <person name="Lebreton F."/>
            <person name="Walker B."/>
            <person name="Young S.K."/>
            <person name="Zeng Q."/>
            <person name="Gargeya S."/>
            <person name="Fitzgerald M."/>
            <person name="Haas B."/>
            <person name="Abouelleil A."/>
            <person name="Alvarado L."/>
            <person name="Arachchi H.M."/>
            <person name="Berlin A.M."/>
            <person name="Chapman S.B."/>
            <person name="Dewar J."/>
            <person name="Goldberg J."/>
            <person name="Griggs A."/>
            <person name="Gujja S."/>
            <person name="Hansen M."/>
            <person name="Howarth C."/>
            <person name="Imamovic A."/>
            <person name="Larimer J."/>
            <person name="McCowan C."/>
            <person name="Murphy C."/>
            <person name="Neiman D."/>
            <person name="Pearson M."/>
            <person name="Priest M."/>
            <person name="Roberts A."/>
            <person name="Saif S."/>
            <person name="Shea T."/>
            <person name="Sisk P."/>
            <person name="Sykes S."/>
            <person name="Wortman J."/>
            <person name="Nusbaum C."/>
            <person name="Birren B."/>
        </authorList>
    </citation>
    <scope>NUCLEOTIDE SEQUENCE [LARGE SCALE GENOMIC DNA]</scope>
    <source>
        <strain evidence="2 4">ATCC BAA-350</strain>
    </source>
</reference>
<dbReference type="OrthoDB" id="2040705at2"/>
<evidence type="ECO:0000313" key="3">
    <source>
        <dbReference type="EMBL" id="EOW79618.1"/>
    </source>
</evidence>
<dbReference type="PANTHER" id="PTHR40078">
    <property type="entry name" value="INTEGRAL MEMBRANE PROTEIN-RELATED"/>
    <property type="match status" value="1"/>
</dbReference>
<dbReference type="InterPro" id="IPR038750">
    <property type="entry name" value="YczE/YyaS-like"/>
</dbReference>
<protein>
    <recommendedName>
        <fullName evidence="6">Integral membrane protein</fullName>
    </recommendedName>
</protein>
<organism evidence="2 4">
    <name type="scientific">Enterococcus gilvus ATCC BAA-350</name>
    <dbReference type="NCBI Taxonomy" id="1158614"/>
    <lineage>
        <taxon>Bacteria</taxon>
        <taxon>Bacillati</taxon>
        <taxon>Bacillota</taxon>
        <taxon>Bacilli</taxon>
        <taxon>Lactobacillales</taxon>
        <taxon>Enterococcaceae</taxon>
        <taxon>Enterococcus</taxon>
    </lineage>
</organism>
<sequence length="201" mass="22532">MTNQKTKTLSFLYYLLSAFGISLTLKAGIGVSSFNSLNATVAAFSHIKIGTITTGLNFLFLIGCIALDEKRQLKDYVTMAAALLCFGSTINLFTYFIFPLFSLDAYFLNCLLFVLGTLIAGFGTGKVLKYRWLKFPIETFCVFLTERTTLSFKYYRYSIDLLCILGALILTFSFHLPLMVREGTLISFLLLSPTIAFANRE</sequence>
<accession>R2VKW8</accession>
<dbReference type="PANTHER" id="PTHR40078:SF1">
    <property type="entry name" value="INTEGRAL MEMBRANE PROTEIN"/>
    <property type="match status" value="1"/>
</dbReference>
<dbReference type="EMBL" id="ASWH01000002">
    <property type="protein sequence ID" value="EOW79618.1"/>
    <property type="molecule type" value="Genomic_DNA"/>
</dbReference>
<feature type="transmembrane region" description="Helical" evidence="1">
    <location>
        <begin position="154"/>
        <end position="172"/>
    </location>
</feature>
<keyword evidence="1" id="KW-1133">Transmembrane helix</keyword>
<comment type="caution">
    <text evidence="2">The sequence shown here is derived from an EMBL/GenBank/DDBJ whole genome shotgun (WGS) entry which is preliminary data.</text>
</comment>
<evidence type="ECO:0000313" key="4">
    <source>
        <dbReference type="Proteomes" id="UP000013750"/>
    </source>
</evidence>
<dbReference type="RefSeq" id="WP_010779052.1">
    <property type="nucleotide sequence ID" value="NZ_ASWH01000002.1"/>
</dbReference>
<name>R2VKW8_9ENTE</name>
<dbReference type="EMBL" id="AJDQ01000003">
    <property type="protein sequence ID" value="EOI58530.1"/>
    <property type="molecule type" value="Genomic_DNA"/>
</dbReference>
<dbReference type="HOGENOM" id="CLU_083843_2_3_9"/>
<evidence type="ECO:0000256" key="1">
    <source>
        <dbReference type="SAM" id="Phobius"/>
    </source>
</evidence>
<dbReference type="Pfam" id="PF19700">
    <property type="entry name" value="DUF6198"/>
    <property type="match status" value="1"/>
</dbReference>
<evidence type="ECO:0000313" key="2">
    <source>
        <dbReference type="EMBL" id="EOI58530.1"/>
    </source>
</evidence>
<evidence type="ECO:0008006" key="6">
    <source>
        <dbReference type="Google" id="ProtNLM"/>
    </source>
</evidence>
<reference evidence="3 5" key="2">
    <citation type="submission" date="2013-03" db="EMBL/GenBank/DDBJ databases">
        <title>The Genome Sequence of Enterococcus gilvus ATCC BAA-350 (PacBio/Illumina hybrid assembly).</title>
        <authorList>
            <consortium name="The Broad Institute Genomics Platform"/>
            <consortium name="The Broad Institute Genome Sequencing Center for Infectious Disease"/>
            <person name="Earl A."/>
            <person name="Russ C."/>
            <person name="Gilmore M."/>
            <person name="Surin D."/>
            <person name="Walker B."/>
            <person name="Young S."/>
            <person name="Zeng Q."/>
            <person name="Gargeya S."/>
            <person name="Fitzgerald M."/>
            <person name="Haas B."/>
            <person name="Abouelleil A."/>
            <person name="Allen A.W."/>
            <person name="Alvarado L."/>
            <person name="Arachchi H.M."/>
            <person name="Berlin A.M."/>
            <person name="Chapman S.B."/>
            <person name="Gainer-Dewar J."/>
            <person name="Goldberg J."/>
            <person name="Griggs A."/>
            <person name="Gujja S."/>
            <person name="Hansen M."/>
            <person name="Howarth C."/>
            <person name="Imamovic A."/>
            <person name="Ireland A."/>
            <person name="Larimer J."/>
            <person name="McCowan C."/>
            <person name="Murphy C."/>
            <person name="Pearson M."/>
            <person name="Poon T.W."/>
            <person name="Priest M."/>
            <person name="Roberts A."/>
            <person name="Saif S."/>
            <person name="Shea T."/>
            <person name="Sisk P."/>
            <person name="Sykes S."/>
            <person name="Wortman J."/>
            <person name="Nusbaum C."/>
            <person name="Birren B."/>
        </authorList>
    </citation>
    <scope>NUCLEOTIDE SEQUENCE [LARGE SCALE GENOMIC DNA]</scope>
    <source>
        <strain evidence="3 5">ATCC BAA-350</strain>
    </source>
</reference>
<feature type="transmembrane region" description="Helical" evidence="1">
    <location>
        <begin position="79"/>
        <end position="100"/>
    </location>
</feature>
<keyword evidence="5" id="KW-1185">Reference proteome</keyword>
<evidence type="ECO:0000313" key="5">
    <source>
        <dbReference type="Proteomes" id="UP000014160"/>
    </source>
</evidence>
<dbReference type="Proteomes" id="UP000013750">
    <property type="component" value="Unassembled WGS sequence"/>
</dbReference>
<dbReference type="eggNOG" id="COG2364">
    <property type="taxonomic scope" value="Bacteria"/>
</dbReference>
<feature type="transmembrane region" description="Helical" evidence="1">
    <location>
        <begin position="46"/>
        <end position="67"/>
    </location>
</feature>
<feature type="transmembrane region" description="Helical" evidence="1">
    <location>
        <begin position="106"/>
        <end position="125"/>
    </location>
</feature>
<dbReference type="PATRIC" id="fig|1158614.3.peg.622"/>
<dbReference type="Proteomes" id="UP000014160">
    <property type="component" value="Unassembled WGS sequence"/>
</dbReference>
<feature type="transmembrane region" description="Helical" evidence="1">
    <location>
        <begin position="12"/>
        <end position="34"/>
    </location>
</feature>
<gene>
    <name evidence="3" type="ORF">I592_03758</name>
    <name evidence="2" type="ORF">UKC_00603</name>
</gene>
<proteinExistence type="predicted"/>